<evidence type="ECO:0000256" key="3">
    <source>
        <dbReference type="PROSITE-ProRule" id="PRU00042"/>
    </source>
</evidence>
<feature type="domain" description="C2H2-type" evidence="4">
    <location>
        <begin position="366"/>
        <end position="394"/>
    </location>
</feature>
<dbReference type="Pfam" id="PF00096">
    <property type="entry name" value="zf-C2H2"/>
    <property type="match status" value="3"/>
</dbReference>
<feature type="domain" description="C2H2-type" evidence="4">
    <location>
        <begin position="338"/>
        <end position="365"/>
    </location>
</feature>
<dbReference type="PANTHER" id="PTHR23234">
    <property type="entry name" value="ZNF44 PROTEIN"/>
    <property type="match status" value="1"/>
</dbReference>
<evidence type="ECO:0000313" key="5">
    <source>
        <dbReference type="EMBL" id="JAV20535.1"/>
    </source>
</evidence>
<sequence length="565" mass="65790">MVTALENFPDVCRLCLRPGPEPEMAPILGTVPEFGEQQLSELLDDFCSPAPEDINSSLPGSVCEQCVHEFLSAFRLKRRLELLFRFQVAYARFKFGQPESLRQLFEDGVERLDVVLREAGTLQEGELLSWEALVADSNSKCETIEMITEQVPLFEIEMLDEAEAGVVEKEELEDDQRVEFLEMEIMDGVDSDEAEVMANVKPKIRKKIRKVKKVAASTKLKLDEPLQCIDCNYTTHYEDSFEVHMQNHQKNDLVCRINSCQQEFDSKEALIAHKKSDHLCCVCDICGFTLKNKYSLEVHVRRHKGETRFPCQYCSSSFHTKQEYKLHLSLVHVASETVSCEICQLEFKNMQFLRRHLKSHSDERSYKCPECDKTFKTIMHVHRHKETVHLKVRFQCEHCEMSYGRKDKLRMHVERVHNIQMYFICEICLKSFSTADQLQEHADHHANPKPLECGVCLVIYLTQEELDGHLCISYRDDYLCCGRDHKFHTFYNKHMFLAHGQKTNVRVKPAADKLIANMRAERKYIERCAECGKVFPTRKLKLAHRDVCERFNETQRSVYAIKVIE</sequence>
<evidence type="ECO:0000259" key="4">
    <source>
        <dbReference type="PROSITE" id="PS50157"/>
    </source>
</evidence>
<dbReference type="GO" id="GO:0008270">
    <property type="term" value="F:zinc ion binding"/>
    <property type="evidence" value="ECO:0007669"/>
    <property type="project" value="UniProtKB-KW"/>
</dbReference>
<dbReference type="PANTHER" id="PTHR23234:SF10">
    <property type="entry name" value="RIKEN CDNA 6720489N17 GENE-RELATED"/>
    <property type="match status" value="1"/>
</dbReference>
<dbReference type="InterPro" id="IPR012934">
    <property type="entry name" value="Znf_AD"/>
</dbReference>
<evidence type="ECO:0000256" key="1">
    <source>
        <dbReference type="ARBA" id="ARBA00022723"/>
    </source>
</evidence>
<dbReference type="PROSITE" id="PS50157">
    <property type="entry name" value="ZINC_FINGER_C2H2_2"/>
    <property type="match status" value="6"/>
</dbReference>
<dbReference type="SMART" id="SM00355">
    <property type="entry name" value="ZnF_C2H2"/>
    <property type="match status" value="9"/>
</dbReference>
<keyword evidence="3" id="KW-0862">Zinc</keyword>
<dbReference type="PROSITE" id="PS00028">
    <property type="entry name" value="ZINC_FINGER_C2H2_1"/>
    <property type="match status" value="6"/>
</dbReference>
<feature type="domain" description="C2H2-type" evidence="4">
    <location>
        <begin position="394"/>
        <end position="417"/>
    </location>
</feature>
<dbReference type="GO" id="GO:0005634">
    <property type="term" value="C:nucleus"/>
    <property type="evidence" value="ECO:0007669"/>
    <property type="project" value="InterPro"/>
</dbReference>
<dbReference type="SUPFAM" id="SSF57667">
    <property type="entry name" value="beta-beta-alpha zinc fingers"/>
    <property type="match status" value="3"/>
</dbReference>
<feature type="domain" description="C2H2-type" evidence="4">
    <location>
        <begin position="281"/>
        <end position="308"/>
    </location>
</feature>
<keyword evidence="2" id="KW-0677">Repeat</keyword>
<evidence type="ECO:0000256" key="2">
    <source>
        <dbReference type="ARBA" id="ARBA00022737"/>
    </source>
</evidence>
<dbReference type="EMBL" id="GFDL01014510">
    <property type="protein sequence ID" value="JAV20535.1"/>
    <property type="molecule type" value="Transcribed_RNA"/>
</dbReference>
<dbReference type="InterPro" id="IPR050758">
    <property type="entry name" value="Znf_C2H2-type"/>
</dbReference>
<dbReference type="InterPro" id="IPR036236">
    <property type="entry name" value="Znf_C2H2_sf"/>
</dbReference>
<feature type="domain" description="C2H2-type" evidence="4">
    <location>
        <begin position="309"/>
        <end position="337"/>
    </location>
</feature>
<keyword evidence="3" id="KW-0863">Zinc-finger</keyword>
<organism evidence="5">
    <name type="scientific">Culex tarsalis</name>
    <name type="common">Encephalitis mosquito</name>
    <dbReference type="NCBI Taxonomy" id="7177"/>
    <lineage>
        <taxon>Eukaryota</taxon>
        <taxon>Metazoa</taxon>
        <taxon>Ecdysozoa</taxon>
        <taxon>Arthropoda</taxon>
        <taxon>Hexapoda</taxon>
        <taxon>Insecta</taxon>
        <taxon>Pterygota</taxon>
        <taxon>Neoptera</taxon>
        <taxon>Endopterygota</taxon>
        <taxon>Diptera</taxon>
        <taxon>Nematocera</taxon>
        <taxon>Culicoidea</taxon>
        <taxon>Culicidae</taxon>
        <taxon>Culicinae</taxon>
        <taxon>Culicini</taxon>
        <taxon>Culex</taxon>
        <taxon>Culex</taxon>
    </lineage>
</organism>
<keyword evidence="1" id="KW-0479">Metal-binding</keyword>
<proteinExistence type="predicted"/>
<dbReference type="Gene3D" id="3.30.160.60">
    <property type="entry name" value="Classic Zinc Finger"/>
    <property type="match status" value="6"/>
</dbReference>
<accession>A0A1Q3EZ02</accession>
<dbReference type="InterPro" id="IPR013087">
    <property type="entry name" value="Znf_C2H2_type"/>
</dbReference>
<name>A0A1Q3EZ02_CULTA</name>
<protein>
    <submittedName>
        <fullName evidence="5">Putative c2h2-type zn-finger protein</fullName>
    </submittedName>
</protein>
<dbReference type="SMART" id="SM00868">
    <property type="entry name" value="zf-AD"/>
    <property type="match status" value="1"/>
</dbReference>
<dbReference type="AlphaFoldDB" id="A0A1Q3EZ02"/>
<reference evidence="5" key="1">
    <citation type="submission" date="2017-01" db="EMBL/GenBank/DDBJ databases">
        <title>A deep insight into the sialotranscriptome of adult male and female Cluex tarsalis mosquitoes.</title>
        <authorList>
            <person name="Ribeiro J.M."/>
            <person name="Moreira F."/>
            <person name="Bernard K.A."/>
            <person name="Calvo E."/>
        </authorList>
    </citation>
    <scope>NUCLEOTIDE SEQUENCE</scope>
    <source>
        <strain evidence="5">Kern County</strain>
        <tissue evidence="5">Salivary glands</tissue>
    </source>
</reference>
<feature type="domain" description="C2H2-type" evidence="4">
    <location>
        <begin position="423"/>
        <end position="450"/>
    </location>
</feature>